<feature type="chain" id="PRO_5047266373" description="PEP-CTERM sorting domain-containing protein" evidence="2">
    <location>
        <begin position="20"/>
        <end position="222"/>
    </location>
</feature>
<keyword evidence="1" id="KW-1133">Transmembrane helix</keyword>
<evidence type="ECO:0000256" key="2">
    <source>
        <dbReference type="SAM" id="SignalP"/>
    </source>
</evidence>
<dbReference type="Proteomes" id="UP001597389">
    <property type="component" value="Unassembled WGS sequence"/>
</dbReference>
<dbReference type="EMBL" id="JBHUJB010000020">
    <property type="protein sequence ID" value="MFD2158057.1"/>
    <property type="molecule type" value="Genomic_DNA"/>
</dbReference>
<dbReference type="SUPFAM" id="SSF49785">
    <property type="entry name" value="Galactose-binding domain-like"/>
    <property type="match status" value="1"/>
</dbReference>
<protein>
    <recommendedName>
        <fullName evidence="5">PEP-CTERM sorting domain-containing protein</fullName>
    </recommendedName>
</protein>
<dbReference type="Gene3D" id="2.60.120.260">
    <property type="entry name" value="Galactose-binding domain-like"/>
    <property type="match status" value="1"/>
</dbReference>
<reference evidence="4" key="1">
    <citation type="journal article" date="2019" name="Int. J. Syst. Evol. Microbiol.">
        <title>The Global Catalogue of Microorganisms (GCM) 10K type strain sequencing project: providing services to taxonomists for standard genome sequencing and annotation.</title>
        <authorList>
            <consortium name="The Broad Institute Genomics Platform"/>
            <consortium name="The Broad Institute Genome Sequencing Center for Infectious Disease"/>
            <person name="Wu L."/>
            <person name="Ma J."/>
        </authorList>
    </citation>
    <scope>NUCLEOTIDE SEQUENCE [LARGE SCALE GENOMIC DNA]</scope>
    <source>
        <strain evidence="4">CCUG 57942</strain>
    </source>
</reference>
<dbReference type="PROSITE" id="PS51257">
    <property type="entry name" value="PROKAR_LIPOPROTEIN"/>
    <property type="match status" value="1"/>
</dbReference>
<gene>
    <name evidence="3" type="ORF">ACFSW8_04005</name>
</gene>
<keyword evidence="1" id="KW-0472">Membrane</keyword>
<organism evidence="3 4">
    <name type="scientific">Rubritalea tangerina</name>
    <dbReference type="NCBI Taxonomy" id="430798"/>
    <lineage>
        <taxon>Bacteria</taxon>
        <taxon>Pseudomonadati</taxon>
        <taxon>Verrucomicrobiota</taxon>
        <taxon>Verrucomicrobiia</taxon>
        <taxon>Verrucomicrobiales</taxon>
        <taxon>Rubritaleaceae</taxon>
        <taxon>Rubritalea</taxon>
    </lineage>
</organism>
<proteinExistence type="predicted"/>
<evidence type="ECO:0000313" key="3">
    <source>
        <dbReference type="EMBL" id="MFD2158057.1"/>
    </source>
</evidence>
<dbReference type="RefSeq" id="WP_377088811.1">
    <property type="nucleotide sequence ID" value="NZ_JBHSJL010000014.1"/>
</dbReference>
<comment type="caution">
    <text evidence="3">The sequence shown here is derived from an EMBL/GenBank/DDBJ whole genome shotgun (WGS) entry which is preliminary data.</text>
</comment>
<feature type="transmembrane region" description="Helical" evidence="1">
    <location>
        <begin position="196"/>
        <end position="218"/>
    </location>
</feature>
<evidence type="ECO:0008006" key="5">
    <source>
        <dbReference type="Google" id="ProtNLM"/>
    </source>
</evidence>
<evidence type="ECO:0000256" key="1">
    <source>
        <dbReference type="SAM" id="Phobius"/>
    </source>
</evidence>
<evidence type="ECO:0000313" key="4">
    <source>
        <dbReference type="Proteomes" id="UP001597389"/>
    </source>
</evidence>
<name>A0ABW4Z898_9BACT</name>
<sequence length="222" mass="23041">MMLLRSLTGLLLGSACAGAAILVTPTGLTNSSGVSEFFPAANLINDSGLSGAADFSNYTSITHASAANTNAWTTTNPNGADDYFLVSSPGVTPVFEFDLGGSYALTDFVFWGYHFNAANGNEAREFFFEFSTDGGGSYTSSTTVSNSLSDFAVQNAETLNLGGTFSANTVRMTIQDNHFGGSASGGDRVGLGEVKFVAIPELSSFGLLVIGTVGVLGFRRRG</sequence>
<feature type="signal peptide" evidence="2">
    <location>
        <begin position="1"/>
        <end position="19"/>
    </location>
</feature>
<keyword evidence="4" id="KW-1185">Reference proteome</keyword>
<accession>A0ABW4Z898</accession>
<dbReference type="InterPro" id="IPR008979">
    <property type="entry name" value="Galactose-bd-like_sf"/>
</dbReference>
<keyword evidence="2" id="KW-0732">Signal</keyword>
<keyword evidence="1" id="KW-0812">Transmembrane</keyword>